<evidence type="ECO:0000256" key="7">
    <source>
        <dbReference type="ARBA" id="ARBA00023209"/>
    </source>
</evidence>
<comment type="similarity">
    <text evidence="2">Belongs to the diacylglycerol/lipid kinase family.</text>
</comment>
<dbReference type="InterPro" id="IPR016064">
    <property type="entry name" value="NAD/diacylglycerol_kinase_sf"/>
</dbReference>
<dbReference type="SUPFAM" id="SSF111331">
    <property type="entry name" value="NAD kinase/diacylglycerol kinase-like"/>
    <property type="match status" value="1"/>
</dbReference>
<dbReference type="KEGG" id="cans:GP473_07605"/>
<reference evidence="9 10" key="1">
    <citation type="submission" date="2019-12" db="EMBL/GenBank/DDBJ databases">
        <title>Corynebacterium sp. nov., isolated from feces of the Anser Albifrons in China.</title>
        <authorList>
            <person name="Liu Q."/>
        </authorList>
    </citation>
    <scope>NUCLEOTIDE SEQUENCE [LARGE SCALE GENOMIC DNA]</scope>
    <source>
        <strain evidence="9 10">23H37-10</strain>
    </source>
</reference>
<dbReference type="InterPro" id="IPR001206">
    <property type="entry name" value="Diacylglycerol_kinase_cat_dom"/>
</dbReference>
<gene>
    <name evidence="9" type="ORF">GP473_07605</name>
</gene>
<sequence>MTVENQGNFQVGTTEIRRVAMITNPAAGKGEAVHAAQKARQRFSELGIDVVSLQGASAESSLQLAEAAVVDERIDALVVAGGDGLINLALQAQAHTDMPLGIIPAGTGNDHAREYNIPTGDPVRAAEIIADGFWTTTDLGLITEYETNEASEPSGSRWFGTISCAGFDSLVTDRSNALTWPKGKSRYSVAIFAEVLNWKATPTRIVLDHEIELNDPIILCSIGNTRTYGGGMKICPRANHHDGLLDLTIMEDIGRLQALPRFSHILKGTLTPGDGISMYRAKHVRIEMPKMNCYADGDLMATLPIELEAVPGAGRYLVPRP</sequence>
<evidence type="ECO:0000256" key="5">
    <source>
        <dbReference type="ARBA" id="ARBA00022777"/>
    </source>
</evidence>
<name>A0A7G7YPX0_9CORY</name>
<dbReference type="Gene3D" id="2.60.200.40">
    <property type="match status" value="1"/>
</dbReference>
<protein>
    <submittedName>
        <fullName evidence="9">Diacylglycerol kinase</fullName>
    </submittedName>
</protein>
<dbReference type="Pfam" id="PF00781">
    <property type="entry name" value="DAGK_cat"/>
    <property type="match status" value="1"/>
</dbReference>
<dbReference type="Gene3D" id="3.40.50.10330">
    <property type="entry name" value="Probable inorganic polyphosphate/atp-NAD kinase, domain 1"/>
    <property type="match status" value="1"/>
</dbReference>
<evidence type="ECO:0000256" key="1">
    <source>
        <dbReference type="ARBA" id="ARBA00001946"/>
    </source>
</evidence>
<accession>A0A7G7YPX0</accession>
<dbReference type="Proteomes" id="UP000515275">
    <property type="component" value="Chromosome"/>
</dbReference>
<dbReference type="NCBIfam" id="NF008882">
    <property type="entry name" value="PRK11914.1"/>
    <property type="match status" value="1"/>
</dbReference>
<keyword evidence="7" id="KW-0443">Lipid metabolism</keyword>
<keyword evidence="3" id="KW-0808">Transferase</keyword>
<keyword evidence="10" id="KW-1185">Reference proteome</keyword>
<keyword evidence="7" id="KW-0594">Phospholipid biosynthesis</keyword>
<evidence type="ECO:0000256" key="4">
    <source>
        <dbReference type="ARBA" id="ARBA00022741"/>
    </source>
</evidence>
<dbReference type="PROSITE" id="PS50146">
    <property type="entry name" value="DAGK"/>
    <property type="match status" value="1"/>
</dbReference>
<evidence type="ECO:0000256" key="2">
    <source>
        <dbReference type="ARBA" id="ARBA00005983"/>
    </source>
</evidence>
<keyword evidence="5 9" id="KW-0418">Kinase</keyword>
<dbReference type="GO" id="GO:0005524">
    <property type="term" value="F:ATP binding"/>
    <property type="evidence" value="ECO:0007669"/>
    <property type="project" value="UniProtKB-KW"/>
</dbReference>
<dbReference type="GO" id="GO:0004143">
    <property type="term" value="F:ATP-dependent diacylglycerol kinase activity"/>
    <property type="evidence" value="ECO:0007669"/>
    <property type="project" value="TreeGrafter"/>
</dbReference>
<dbReference type="EMBL" id="CP046883">
    <property type="protein sequence ID" value="QNH96540.1"/>
    <property type="molecule type" value="Genomic_DNA"/>
</dbReference>
<dbReference type="PANTHER" id="PTHR12358">
    <property type="entry name" value="SPHINGOSINE KINASE"/>
    <property type="match status" value="1"/>
</dbReference>
<evidence type="ECO:0000256" key="6">
    <source>
        <dbReference type="ARBA" id="ARBA00022840"/>
    </source>
</evidence>
<evidence type="ECO:0000313" key="10">
    <source>
        <dbReference type="Proteomes" id="UP000515275"/>
    </source>
</evidence>
<keyword evidence="7" id="KW-0444">Lipid biosynthesis</keyword>
<dbReference type="RefSeq" id="WP_185770292.1">
    <property type="nucleotide sequence ID" value="NZ_CP046883.1"/>
</dbReference>
<dbReference type="InterPro" id="IPR045540">
    <property type="entry name" value="YegS/DAGK_C"/>
</dbReference>
<keyword evidence="4" id="KW-0547">Nucleotide-binding</keyword>
<comment type="cofactor">
    <cofactor evidence="1">
        <name>Mg(2+)</name>
        <dbReference type="ChEBI" id="CHEBI:18420"/>
    </cofactor>
</comment>
<dbReference type="InterPro" id="IPR050187">
    <property type="entry name" value="Lipid_Phosphate_FormReg"/>
</dbReference>
<dbReference type="GO" id="GO:0008654">
    <property type="term" value="P:phospholipid biosynthetic process"/>
    <property type="evidence" value="ECO:0007669"/>
    <property type="project" value="UniProtKB-KW"/>
</dbReference>
<evidence type="ECO:0000256" key="3">
    <source>
        <dbReference type="ARBA" id="ARBA00022679"/>
    </source>
</evidence>
<proteinExistence type="inferred from homology"/>
<dbReference type="Pfam" id="PF19279">
    <property type="entry name" value="YegS_C"/>
    <property type="match status" value="1"/>
</dbReference>
<dbReference type="GO" id="GO:0005886">
    <property type="term" value="C:plasma membrane"/>
    <property type="evidence" value="ECO:0007669"/>
    <property type="project" value="TreeGrafter"/>
</dbReference>
<dbReference type="AlphaFoldDB" id="A0A7G7YPX0"/>
<evidence type="ECO:0000313" key="9">
    <source>
        <dbReference type="EMBL" id="QNH96540.1"/>
    </source>
</evidence>
<keyword evidence="6" id="KW-0067">ATP-binding</keyword>
<keyword evidence="8" id="KW-1208">Phospholipid metabolism</keyword>
<dbReference type="SMART" id="SM00046">
    <property type="entry name" value="DAGKc"/>
    <property type="match status" value="1"/>
</dbReference>
<organism evidence="9 10">
    <name type="scientific">Corynebacterium anserum</name>
    <dbReference type="NCBI Taxonomy" id="2684406"/>
    <lineage>
        <taxon>Bacteria</taxon>
        <taxon>Bacillati</taxon>
        <taxon>Actinomycetota</taxon>
        <taxon>Actinomycetes</taxon>
        <taxon>Mycobacteriales</taxon>
        <taxon>Corynebacteriaceae</taxon>
        <taxon>Corynebacterium</taxon>
    </lineage>
</organism>
<evidence type="ECO:0000256" key="8">
    <source>
        <dbReference type="ARBA" id="ARBA00023264"/>
    </source>
</evidence>
<dbReference type="PANTHER" id="PTHR12358:SF106">
    <property type="entry name" value="LIPID KINASE YEGS"/>
    <property type="match status" value="1"/>
</dbReference>
<dbReference type="InterPro" id="IPR017438">
    <property type="entry name" value="ATP-NAD_kinase_N"/>
</dbReference>